<keyword evidence="5" id="KW-1185">Reference proteome</keyword>
<evidence type="ECO:0008006" key="6">
    <source>
        <dbReference type="Google" id="ProtNLM"/>
    </source>
</evidence>
<feature type="region of interest" description="Disordered" evidence="3">
    <location>
        <begin position="446"/>
        <end position="518"/>
    </location>
</feature>
<protein>
    <recommendedName>
        <fullName evidence="6">IST1-like protein</fullName>
    </recommendedName>
</protein>
<dbReference type="InterPro" id="IPR042277">
    <property type="entry name" value="IST1-like"/>
</dbReference>
<feature type="region of interest" description="Disordered" evidence="3">
    <location>
        <begin position="189"/>
        <end position="268"/>
    </location>
</feature>
<feature type="coiled-coil region" evidence="2">
    <location>
        <begin position="15"/>
        <end position="53"/>
    </location>
</feature>
<dbReference type="Pfam" id="PF03398">
    <property type="entry name" value="Ist1"/>
    <property type="match status" value="1"/>
</dbReference>
<evidence type="ECO:0000256" key="1">
    <source>
        <dbReference type="ARBA" id="ARBA00005536"/>
    </source>
</evidence>
<feature type="compositionally biased region" description="Polar residues" evidence="3">
    <location>
        <begin position="704"/>
        <end position="726"/>
    </location>
</feature>
<feature type="compositionally biased region" description="Polar residues" evidence="3">
    <location>
        <begin position="335"/>
        <end position="361"/>
    </location>
</feature>
<feature type="compositionally biased region" description="Polar residues" evidence="3">
    <location>
        <begin position="611"/>
        <end position="632"/>
    </location>
</feature>
<feature type="compositionally biased region" description="Low complexity" evidence="3">
    <location>
        <begin position="850"/>
        <end position="863"/>
    </location>
</feature>
<evidence type="ECO:0000256" key="3">
    <source>
        <dbReference type="SAM" id="MobiDB-lite"/>
    </source>
</evidence>
<dbReference type="PANTHER" id="PTHR12161">
    <property type="entry name" value="IST1 FAMILY MEMBER"/>
    <property type="match status" value="1"/>
</dbReference>
<feature type="compositionally biased region" description="Polar residues" evidence="3">
    <location>
        <begin position="822"/>
        <end position="839"/>
    </location>
</feature>
<gene>
    <name evidence="4" type="ORF">CKAN_00189000</name>
</gene>
<dbReference type="Proteomes" id="UP000283530">
    <property type="component" value="Unassembled WGS sequence"/>
</dbReference>
<dbReference type="GO" id="GO:0015031">
    <property type="term" value="P:protein transport"/>
    <property type="evidence" value="ECO:0007669"/>
    <property type="project" value="InterPro"/>
</dbReference>
<comment type="caution">
    <text evidence="4">The sequence shown here is derived from an EMBL/GenBank/DDBJ whole genome shotgun (WGS) entry which is preliminary data.</text>
</comment>
<keyword evidence="2" id="KW-0175">Coiled coil</keyword>
<reference evidence="4 5" key="1">
    <citation type="journal article" date="2019" name="Nat. Plants">
        <title>Stout camphor tree genome fills gaps in understanding of flowering plant genome evolution.</title>
        <authorList>
            <person name="Chaw S.M."/>
            <person name="Liu Y.C."/>
            <person name="Wu Y.W."/>
            <person name="Wang H.Y."/>
            <person name="Lin C.I."/>
            <person name="Wu C.S."/>
            <person name="Ke H.M."/>
            <person name="Chang L.Y."/>
            <person name="Hsu C.Y."/>
            <person name="Yang H.T."/>
            <person name="Sudianto E."/>
            <person name="Hsu M.H."/>
            <person name="Wu K.P."/>
            <person name="Wang L.N."/>
            <person name="Leebens-Mack J.H."/>
            <person name="Tsai I.J."/>
        </authorList>
    </citation>
    <scope>NUCLEOTIDE SEQUENCE [LARGE SCALE GENOMIC DNA]</scope>
    <source>
        <strain evidence="5">cv. Chaw 1501</strain>
        <tissue evidence="4">Young leaves</tissue>
    </source>
</reference>
<feature type="region of interest" description="Disordered" evidence="3">
    <location>
        <begin position="695"/>
        <end position="799"/>
    </location>
</feature>
<feature type="compositionally biased region" description="Low complexity" evidence="3">
    <location>
        <begin position="413"/>
        <end position="423"/>
    </location>
</feature>
<dbReference type="Gene3D" id="1.20.1260.60">
    <property type="entry name" value="Vacuolar protein sorting-associated protein Ist1"/>
    <property type="match status" value="1"/>
</dbReference>
<dbReference type="FunFam" id="1.20.1260.60:FF:000003">
    <property type="entry name" value="IST1-like protein isoform A"/>
    <property type="match status" value="1"/>
</dbReference>
<evidence type="ECO:0000313" key="5">
    <source>
        <dbReference type="Proteomes" id="UP000283530"/>
    </source>
</evidence>
<name>A0A3S4N7B1_9MAGN</name>
<sequence length="907" mass="99273">MLSKSFKAAKCKTSLKLAAARMKLLKQKKEEQLKQMKRELAQLLQTGQEQNARIRVESFFKEEKTVAAYNFVELYCELIAGRLPIIDSQKNCPIDLKEAITSVIYASPRCADIPELQDVCKQFIAKYGKDFINSALELRPDCGVNHLVIEKLSTRTPDAETKIKILSMIAQEHNVKWDPAASKEQLLKPPEDLLNGPHNFTSGNKFRMESPDGHFGPPPSQKYEPSAKSFDNGVKSPPSSRSFSSSNTNSPAFSMPMASHPESRTSSIEERKYGVEEFRYSFSKHGNASLKKQNWNMEFEDAASASQAAAEFAEMASVAARAAAGLSSHGYVTRQSSTESHVSSFHGSTNEVTRRSTSSKSIGEHVQHSGKKEDVSPRDSIRLKSNTHSRQNIEMEQDPWLGAAESRYDGQASSRRSSMSMSSQPSVISTDEEIAVHNIQNLDRFSQVNSSESSERIAKTRVSSQSDDLLPKRFDELEGLTSDSEEENCNFRGKTMSHSLSHEKNVSTRSPASARMGHGLAKSAFCEKEKAEEVGRNTWSHASSDAELHVLDNSWKRYGAGYTPDRQGSGRLVKSLGKSNDLDMESSYSSMSEEEDGLHSSRTTSAKESETNNYTASQSPFTAGSSEFSNYPSDGNGSMLDFRNLTGGLRNKASSQKAYIRVHSANVSSTSKYEGMDEPLSISQKQTIFVSDKSTASLGPRNQRPFNQASPIKVNEGSSAISNTPSDLGGDNEGDFSQFQNVGSHQGVLLSRRSKNSRSKSNTEIPDSSVLGAQSRPSQENSYSSAVESLPTTRTPAVNSRSLVNSISFQPDTLVAQPSEPHPQTRNSACKESSTSTANLAVENRSKTLPKSVVSGSSGMSKPLGVGGNSTSREGSLKNPSHVHPKLPDYDTLAAQFKALRTNQRSL</sequence>
<proteinExistence type="inferred from homology"/>
<dbReference type="PANTHER" id="PTHR12161:SF13">
    <property type="entry name" value="REGULATOR OF VPS4 ACTIVITY IN THE MVB PATHWAY PROTEIN"/>
    <property type="match status" value="1"/>
</dbReference>
<feature type="compositionally biased region" description="Polar residues" evidence="3">
    <location>
        <begin position="763"/>
        <end position="799"/>
    </location>
</feature>
<dbReference type="AlphaFoldDB" id="A0A3S4N7B1"/>
<feature type="region of interest" description="Disordered" evidence="3">
    <location>
        <begin position="561"/>
        <end position="632"/>
    </location>
</feature>
<organism evidence="4 5">
    <name type="scientific">Cinnamomum micranthum f. kanehirae</name>
    <dbReference type="NCBI Taxonomy" id="337451"/>
    <lineage>
        <taxon>Eukaryota</taxon>
        <taxon>Viridiplantae</taxon>
        <taxon>Streptophyta</taxon>
        <taxon>Embryophyta</taxon>
        <taxon>Tracheophyta</taxon>
        <taxon>Spermatophyta</taxon>
        <taxon>Magnoliopsida</taxon>
        <taxon>Magnoliidae</taxon>
        <taxon>Laurales</taxon>
        <taxon>Lauraceae</taxon>
        <taxon>Cinnamomum</taxon>
    </lineage>
</organism>
<evidence type="ECO:0000256" key="2">
    <source>
        <dbReference type="SAM" id="Coils"/>
    </source>
</evidence>
<feature type="region of interest" description="Disordered" evidence="3">
    <location>
        <begin position="814"/>
        <end position="888"/>
    </location>
</feature>
<accession>A0A3S4N7B1</accession>
<feature type="compositionally biased region" description="Basic and acidic residues" evidence="3">
    <location>
        <begin position="362"/>
        <end position="382"/>
    </location>
</feature>
<comment type="similarity">
    <text evidence="1">Belongs to the IST1 family.</text>
</comment>
<dbReference type="OrthoDB" id="29853at2759"/>
<dbReference type="STRING" id="337451.A0A3S4N7B1"/>
<feature type="compositionally biased region" description="Low complexity" evidence="3">
    <location>
        <begin position="236"/>
        <end position="254"/>
    </location>
</feature>
<feature type="region of interest" description="Disordered" evidence="3">
    <location>
        <begin position="335"/>
        <end position="425"/>
    </location>
</feature>
<feature type="compositionally biased region" description="Polar residues" evidence="3">
    <location>
        <begin position="383"/>
        <end position="394"/>
    </location>
</feature>
<evidence type="ECO:0000313" key="4">
    <source>
        <dbReference type="EMBL" id="RWR73596.1"/>
    </source>
</evidence>
<feature type="compositionally biased region" description="Polar residues" evidence="3">
    <location>
        <begin position="735"/>
        <end position="744"/>
    </location>
</feature>
<dbReference type="InterPro" id="IPR005061">
    <property type="entry name" value="Ist1"/>
</dbReference>
<dbReference type="EMBL" id="QPKB01000001">
    <property type="protein sequence ID" value="RWR73596.1"/>
    <property type="molecule type" value="Genomic_DNA"/>
</dbReference>